<gene>
    <name evidence="3" type="ORF">GPA26_08905</name>
</gene>
<keyword evidence="4" id="KW-1185">Reference proteome</keyword>
<accession>A0ABX1MPM8</accession>
<name>A0ABX1MPM8_9RHOO</name>
<dbReference type="EMBL" id="WTVR01000014">
    <property type="protein sequence ID" value="NMF88603.1"/>
    <property type="molecule type" value="Genomic_DNA"/>
</dbReference>
<evidence type="ECO:0000256" key="1">
    <source>
        <dbReference type="ARBA" id="ARBA00023239"/>
    </source>
</evidence>
<evidence type="ECO:0000313" key="3">
    <source>
        <dbReference type="EMBL" id="NMF88603.1"/>
    </source>
</evidence>
<organism evidence="3 4">
    <name type="scientific">Aromatoleum petrolei</name>
    <dbReference type="NCBI Taxonomy" id="76116"/>
    <lineage>
        <taxon>Bacteria</taxon>
        <taxon>Pseudomonadati</taxon>
        <taxon>Pseudomonadota</taxon>
        <taxon>Betaproteobacteria</taxon>
        <taxon>Rhodocyclales</taxon>
        <taxon>Rhodocyclaceae</taxon>
        <taxon>Aromatoleum</taxon>
    </lineage>
</organism>
<dbReference type="InterPro" id="IPR032466">
    <property type="entry name" value="Metal_Hydrolase"/>
</dbReference>
<dbReference type="Pfam" id="PF04909">
    <property type="entry name" value="Amidohydro_2"/>
    <property type="match status" value="1"/>
</dbReference>
<proteinExistence type="predicted"/>
<evidence type="ECO:0000259" key="2">
    <source>
        <dbReference type="Pfam" id="PF04909"/>
    </source>
</evidence>
<dbReference type="PANTHER" id="PTHR21240:SF28">
    <property type="entry name" value="ISO-OROTATE DECARBOXYLASE (EUROFUNG)"/>
    <property type="match status" value="1"/>
</dbReference>
<dbReference type="Gene3D" id="3.20.20.140">
    <property type="entry name" value="Metal-dependent hydrolases"/>
    <property type="match status" value="1"/>
</dbReference>
<feature type="domain" description="Amidohydrolase-related" evidence="2">
    <location>
        <begin position="118"/>
        <end position="373"/>
    </location>
</feature>
<dbReference type="PANTHER" id="PTHR21240">
    <property type="entry name" value="2-AMINO-3-CARBOXYLMUCONATE-6-SEMIALDEHYDE DECARBOXYLASE"/>
    <property type="match status" value="1"/>
</dbReference>
<dbReference type="Proteomes" id="UP000652074">
    <property type="component" value="Unassembled WGS sequence"/>
</dbReference>
<sequence>MAYDYRVIDVDQHLEHAPKVWAPYVPEEYRSLVTETVWGIGMGHVYDLWINMQAGRCRPMDIRPLAEPPHEISPGAHGDYKDRLREMDLDGISATLLYCGTPVGGELPKIKHTAGREAYLALIRGFNDWLSDFCAPCPERLFGVALIPGTNVDDAIAELRRVRKLPGIKCVVNLGFPSGQGKLTADDDPFWAEALNLGMPITIHGSVNGPWWARGIADWTKREFALWNIGRIDSVTGGPLCAAELIISGLFDRFPELMFSISECGASWVPYFMCNMDHYYYKHRYWGGFTELKHAPSEYIRRGHLQFNTIFDPAAIRLRDEIGLGNINYSSDFPHVASDWPESQKGINAMLDGAPLEVRDAILWKNAARWLHL</sequence>
<dbReference type="RefSeq" id="WP_169206021.1">
    <property type="nucleotide sequence ID" value="NZ_CP059560.1"/>
</dbReference>
<dbReference type="SUPFAM" id="SSF51556">
    <property type="entry name" value="Metallo-dependent hydrolases"/>
    <property type="match status" value="1"/>
</dbReference>
<dbReference type="InterPro" id="IPR032465">
    <property type="entry name" value="ACMSD"/>
</dbReference>
<evidence type="ECO:0000313" key="4">
    <source>
        <dbReference type="Proteomes" id="UP000652074"/>
    </source>
</evidence>
<comment type="caution">
    <text evidence="3">The sequence shown here is derived from an EMBL/GenBank/DDBJ whole genome shotgun (WGS) entry which is preliminary data.</text>
</comment>
<protein>
    <submittedName>
        <fullName evidence="3">Amidohydrolase family protein</fullName>
    </submittedName>
</protein>
<keyword evidence="1" id="KW-0456">Lyase</keyword>
<dbReference type="InterPro" id="IPR006680">
    <property type="entry name" value="Amidohydro-rel"/>
</dbReference>
<reference evidence="3 4" key="1">
    <citation type="submission" date="2019-12" db="EMBL/GenBank/DDBJ databases">
        <title>Comparative genomics gives insights into the taxonomy of the Azoarcus-Aromatoleum group and reveals separate origins of nif in the plant-associated Azoarcus and non-plant-associated Aromatoleum sub-groups.</title>
        <authorList>
            <person name="Lafos M."/>
            <person name="Maluk M."/>
            <person name="Batista M."/>
            <person name="Junghare M."/>
            <person name="Carmona M."/>
            <person name="Faoro H."/>
            <person name="Cruz L.M."/>
            <person name="Battistoni F."/>
            <person name="De Souza E."/>
            <person name="Pedrosa F."/>
            <person name="Chen W.-M."/>
            <person name="Poole P.S."/>
            <person name="Dixon R.A."/>
            <person name="James E.K."/>
        </authorList>
    </citation>
    <scope>NUCLEOTIDE SEQUENCE [LARGE SCALE GENOMIC DNA]</scope>
    <source>
        <strain evidence="3 4">ToN1</strain>
    </source>
</reference>